<organism evidence="2 3">
    <name type="scientific">Micromonospora craniellae</name>
    <dbReference type="NCBI Taxonomy" id="2294034"/>
    <lineage>
        <taxon>Bacteria</taxon>
        <taxon>Bacillati</taxon>
        <taxon>Actinomycetota</taxon>
        <taxon>Actinomycetes</taxon>
        <taxon>Micromonosporales</taxon>
        <taxon>Micromonosporaceae</taxon>
        <taxon>Micromonospora</taxon>
    </lineage>
</organism>
<proteinExistence type="predicted"/>
<accession>A0A372FQU2</accession>
<evidence type="ECO:0000256" key="1">
    <source>
        <dbReference type="SAM" id="MobiDB-lite"/>
    </source>
</evidence>
<feature type="compositionally biased region" description="Low complexity" evidence="1">
    <location>
        <begin position="34"/>
        <end position="64"/>
    </location>
</feature>
<reference evidence="2 3" key="1">
    <citation type="submission" date="2018-08" db="EMBL/GenBank/DDBJ databases">
        <title>Verrucosispora craniellae sp. nov., isolated from a marine sponge in the South China Sea.</title>
        <authorList>
            <person name="Li L."/>
            <person name="Lin H.W."/>
        </authorList>
    </citation>
    <scope>NUCLEOTIDE SEQUENCE [LARGE SCALE GENOMIC DNA]</scope>
    <source>
        <strain evidence="2 3">LHW63014</strain>
    </source>
</reference>
<name>A0A372FQU2_9ACTN</name>
<dbReference type="Proteomes" id="UP000262621">
    <property type="component" value="Unassembled WGS sequence"/>
</dbReference>
<evidence type="ECO:0000313" key="3">
    <source>
        <dbReference type="Proteomes" id="UP000262621"/>
    </source>
</evidence>
<sequence>MRCGPTSLERFCAVPAGESTSGASEESHIIGAGAANTAAPSPSRAASPPQPVVPTVTPLVSNPNFSNASRGLAAA</sequence>
<dbReference type="AlphaFoldDB" id="A0A372FQU2"/>
<gene>
    <name evidence="2" type="ORF">D0Q02_30530</name>
</gene>
<keyword evidence="3" id="KW-1185">Reference proteome</keyword>
<comment type="caution">
    <text evidence="2">The sequence shown here is derived from an EMBL/GenBank/DDBJ whole genome shotgun (WGS) entry which is preliminary data.</text>
</comment>
<evidence type="ECO:0000313" key="2">
    <source>
        <dbReference type="EMBL" id="RFS40486.1"/>
    </source>
</evidence>
<dbReference type="EMBL" id="QVFU01000108">
    <property type="protein sequence ID" value="RFS40486.1"/>
    <property type="molecule type" value="Genomic_DNA"/>
</dbReference>
<protein>
    <submittedName>
        <fullName evidence="2">Uncharacterized protein</fullName>
    </submittedName>
</protein>
<feature type="region of interest" description="Disordered" evidence="1">
    <location>
        <begin position="16"/>
        <end position="75"/>
    </location>
</feature>